<gene>
    <name evidence="3" type="ORF">S7711_05478</name>
</gene>
<dbReference type="PANTHER" id="PTHR37534">
    <property type="entry name" value="TRANSCRIPTIONAL ACTIVATOR PROTEIN UGA3"/>
    <property type="match status" value="1"/>
</dbReference>
<dbReference type="GO" id="GO:0005634">
    <property type="term" value="C:nucleus"/>
    <property type="evidence" value="ECO:0007669"/>
    <property type="project" value="UniProtKB-SubCell"/>
</dbReference>
<dbReference type="GO" id="GO:0045944">
    <property type="term" value="P:positive regulation of transcription by RNA polymerase II"/>
    <property type="evidence" value="ECO:0007669"/>
    <property type="project" value="TreeGrafter"/>
</dbReference>
<protein>
    <recommendedName>
        <fullName evidence="5">Transcription factor domain-containing protein</fullName>
    </recommendedName>
</protein>
<dbReference type="Pfam" id="PF11951">
    <property type="entry name" value="Fungal_trans_2"/>
    <property type="match status" value="1"/>
</dbReference>
<evidence type="ECO:0000313" key="4">
    <source>
        <dbReference type="Proteomes" id="UP000028045"/>
    </source>
</evidence>
<dbReference type="HOGENOM" id="CLU_008719_1_0_1"/>
<dbReference type="PANTHER" id="PTHR37534:SF2">
    <property type="entry name" value="N-ACETYLTRANSFERASE DOMAIN-CONTAINING PROTEIN"/>
    <property type="match status" value="1"/>
</dbReference>
<evidence type="ECO:0008006" key="5">
    <source>
        <dbReference type="Google" id="ProtNLM"/>
    </source>
</evidence>
<organism evidence="3 4">
    <name type="scientific">Stachybotrys chartarum (strain CBS 109288 / IBT 7711)</name>
    <name type="common">Toxic black mold</name>
    <name type="synonym">Stilbospora chartarum</name>
    <dbReference type="NCBI Taxonomy" id="1280523"/>
    <lineage>
        <taxon>Eukaryota</taxon>
        <taxon>Fungi</taxon>
        <taxon>Dikarya</taxon>
        <taxon>Ascomycota</taxon>
        <taxon>Pezizomycotina</taxon>
        <taxon>Sordariomycetes</taxon>
        <taxon>Hypocreomycetidae</taxon>
        <taxon>Hypocreales</taxon>
        <taxon>Stachybotryaceae</taxon>
        <taxon>Stachybotrys</taxon>
    </lineage>
</organism>
<dbReference type="InterPro" id="IPR021858">
    <property type="entry name" value="Fun_TF"/>
</dbReference>
<keyword evidence="4" id="KW-1185">Reference proteome</keyword>
<evidence type="ECO:0000256" key="1">
    <source>
        <dbReference type="ARBA" id="ARBA00004123"/>
    </source>
</evidence>
<evidence type="ECO:0000313" key="3">
    <source>
        <dbReference type="EMBL" id="KEY74732.1"/>
    </source>
</evidence>
<evidence type="ECO:0000256" key="2">
    <source>
        <dbReference type="ARBA" id="ARBA00023242"/>
    </source>
</evidence>
<dbReference type="EMBL" id="KL647495">
    <property type="protein sequence ID" value="KEY74732.1"/>
    <property type="molecule type" value="Genomic_DNA"/>
</dbReference>
<dbReference type="CDD" id="cd12148">
    <property type="entry name" value="fungal_TF_MHR"/>
    <property type="match status" value="1"/>
</dbReference>
<reference evidence="3 4" key="1">
    <citation type="journal article" date="2014" name="BMC Genomics">
        <title>Comparative genome sequencing reveals chemotype-specific gene clusters in the toxigenic black mold Stachybotrys.</title>
        <authorList>
            <person name="Semeiks J."/>
            <person name="Borek D."/>
            <person name="Otwinowski Z."/>
            <person name="Grishin N.V."/>
        </authorList>
    </citation>
    <scope>NUCLEOTIDE SEQUENCE [LARGE SCALE GENOMIC DNA]</scope>
    <source>
        <strain evidence="4">CBS 109288 / IBT 7711</strain>
    </source>
</reference>
<sequence length="460" mass="51105">MPKGWLSFKVSRQPRIRLMLEVELIAKSSRNIVIRSATPSFQPAGGARSWGCNASAKQMFAFDKLPFRALAAQVQGSASNEPLPRSASPTSPVDLVLGPRNRQEARLIRHFIDYLAPAFDLCDPLCHFACLVPVRARSCLALLYAVLAVSARSLSISEKIDAVLVEDYHQKCLSVLIPLLSNGVSCSDENLLAAVVILRCLEQMKGSYAGEHSASHLTGIHALLEAQRQFVGSGGLRQAAFWVALRQEVGMAIQCQRPVTSAIDRFPIELSLDPADDSTWANRMVLLTAKLTQHCCSKRPTANTEGIYEQLATYADRWMKMKPPSFEPFYFQSAKDDSFFPEIWLTCDAHVTGLLYYHLAKILLEIYRPDHPPLESAASEAFNTTDVTIREHALTLSGIAMTIPRFHVAHLTACGGIVLAASTFSTRPEQVQLLEVMSKAAEVWNMKETRERLYEAWGWE</sequence>
<dbReference type="Proteomes" id="UP000028045">
    <property type="component" value="Unassembled WGS sequence"/>
</dbReference>
<proteinExistence type="predicted"/>
<keyword evidence="2" id="KW-0539">Nucleus</keyword>
<name>A0A084BB03_STACB</name>
<dbReference type="GO" id="GO:0003700">
    <property type="term" value="F:DNA-binding transcription factor activity"/>
    <property type="evidence" value="ECO:0007669"/>
    <property type="project" value="TreeGrafter"/>
</dbReference>
<dbReference type="GO" id="GO:0000976">
    <property type="term" value="F:transcription cis-regulatory region binding"/>
    <property type="evidence" value="ECO:0007669"/>
    <property type="project" value="TreeGrafter"/>
</dbReference>
<dbReference type="AlphaFoldDB" id="A0A084BB03"/>
<comment type="subcellular location">
    <subcellularLocation>
        <location evidence="1">Nucleus</location>
    </subcellularLocation>
</comment>
<dbReference type="OrthoDB" id="4525710at2759"/>
<accession>A0A084BB03</accession>